<feature type="transmembrane region" description="Helical" evidence="1">
    <location>
        <begin position="229"/>
        <end position="251"/>
    </location>
</feature>
<dbReference type="Proteomes" id="UP000316598">
    <property type="component" value="Unassembled WGS sequence"/>
</dbReference>
<evidence type="ECO:0000313" key="2">
    <source>
        <dbReference type="EMBL" id="TWT55020.1"/>
    </source>
</evidence>
<feature type="transmembrane region" description="Helical" evidence="1">
    <location>
        <begin position="45"/>
        <end position="67"/>
    </location>
</feature>
<keyword evidence="3" id="KW-1185">Reference proteome</keyword>
<keyword evidence="1" id="KW-0812">Transmembrane</keyword>
<feature type="transmembrane region" description="Helical" evidence="1">
    <location>
        <begin position="12"/>
        <end position="30"/>
    </location>
</feature>
<dbReference type="RefSeq" id="WP_146514965.1">
    <property type="nucleotide sequence ID" value="NZ_SJPI01000001.1"/>
</dbReference>
<feature type="transmembrane region" description="Helical" evidence="1">
    <location>
        <begin position="562"/>
        <end position="586"/>
    </location>
</feature>
<feature type="transmembrane region" description="Helical" evidence="1">
    <location>
        <begin position="187"/>
        <end position="208"/>
    </location>
</feature>
<dbReference type="OrthoDB" id="258451at2"/>
<comment type="caution">
    <text evidence="2">The sequence shown here is derived from an EMBL/GenBank/DDBJ whole genome shotgun (WGS) entry which is preliminary data.</text>
</comment>
<feature type="transmembrane region" description="Helical" evidence="1">
    <location>
        <begin position="624"/>
        <end position="645"/>
    </location>
</feature>
<reference evidence="2 3" key="1">
    <citation type="submission" date="2019-02" db="EMBL/GenBank/DDBJ databases">
        <title>Deep-cultivation of Planctomycetes and their phenomic and genomic characterization uncovers novel biology.</title>
        <authorList>
            <person name="Wiegand S."/>
            <person name="Jogler M."/>
            <person name="Boedeker C."/>
            <person name="Pinto D."/>
            <person name="Vollmers J."/>
            <person name="Rivas-Marin E."/>
            <person name="Kohn T."/>
            <person name="Peeters S.H."/>
            <person name="Heuer A."/>
            <person name="Rast P."/>
            <person name="Oberbeckmann S."/>
            <person name="Bunk B."/>
            <person name="Jeske O."/>
            <person name="Meyerdierks A."/>
            <person name="Storesund J.E."/>
            <person name="Kallscheuer N."/>
            <person name="Luecker S."/>
            <person name="Lage O.M."/>
            <person name="Pohl T."/>
            <person name="Merkel B.J."/>
            <person name="Hornburger P."/>
            <person name="Mueller R.-W."/>
            <person name="Bruemmer F."/>
            <person name="Labrenz M."/>
            <person name="Spormann A.M."/>
            <person name="Op Den Camp H."/>
            <person name="Overmann J."/>
            <person name="Amann R."/>
            <person name="Jetten M.S.M."/>
            <person name="Mascher T."/>
            <person name="Medema M.H."/>
            <person name="Devos D.P."/>
            <person name="Kaster A.-K."/>
            <person name="Ovreas L."/>
            <person name="Rohde M."/>
            <person name="Galperin M.Y."/>
            <person name="Jogler C."/>
        </authorList>
    </citation>
    <scope>NUCLEOTIDE SEQUENCE [LARGE SCALE GENOMIC DNA]</scope>
    <source>
        <strain evidence="2 3">Pla22</strain>
    </source>
</reference>
<proteinExistence type="predicted"/>
<evidence type="ECO:0000313" key="3">
    <source>
        <dbReference type="Proteomes" id="UP000316598"/>
    </source>
</evidence>
<feature type="transmembrane region" description="Helical" evidence="1">
    <location>
        <begin position="161"/>
        <end position="181"/>
    </location>
</feature>
<sequence>MNAVFKKELRDCLRWTPLGMVFGLVMLWMIRPSSVYEAVQMETKLMSLLGLTGGMVAIGLGLLQSLFDTRNDSRGYLLHRPTSTREIYWGKVAAGYVAFAITLAVPIAVAMTYLQVKGVERLPTNARQITPFLLSSFIVFLLHPTVLWIVNRDAKWVGTRLLPAVGAVTLTMFLMLLLSNLPFQNVFGSMAFMLAIFAAFATVTLLASRHAFAHQSQLPPRSSHHWQSTTSMIGLIFSGVVLYGVVFAFLVESIPKTARDYTTYRLSMNAEGEWQQLAITRRGGNWNQEEILVRDLDDRSAFAKVNEGWRETHGSQLSPTNYNRDSPLRQFQYLGSSTSKTVPFGEVSIVGHQNRVLLYDRVNTLVAIVSPEGGYASVADAQGEFEGIDALSNLHNSSIYGLNTSVNPLLADDNGVYQLLADELRAQKLLDGKVDYAMLLLEEDDRPASLWTMADNQLTWHTIEPTDTSSEMPQADSATIKTTHQFALPPIKVVSSRTFQVDPPNAKEMLRVIRTPDGEHALIHENYSSEVSKYAKLDANGGVESLGSVQLPKMQTGHSEDWIGWFFPPAILTLMITTMSLFYGVAGPGSPMGIVFSTIGHAAFASLAVWYMGGRVGLSNRARITWTALGATLGFGVVIALISIYRKPIKEDCPRCTQARRIDLATCEHCGQPWDPPAEEGVEIFERDSKRGNLRTASIG</sequence>
<gene>
    <name evidence="2" type="ORF">Pla22_26740</name>
</gene>
<protein>
    <submittedName>
        <fullName evidence="2">Uncharacterized protein</fullName>
    </submittedName>
</protein>
<accession>A0A5C5WWV1</accession>
<dbReference type="EMBL" id="SJPI01000001">
    <property type="protein sequence ID" value="TWT55020.1"/>
    <property type="molecule type" value="Genomic_DNA"/>
</dbReference>
<dbReference type="AlphaFoldDB" id="A0A5C5WWV1"/>
<evidence type="ECO:0000256" key="1">
    <source>
        <dbReference type="SAM" id="Phobius"/>
    </source>
</evidence>
<keyword evidence="1" id="KW-0472">Membrane</keyword>
<feature type="transmembrane region" description="Helical" evidence="1">
    <location>
        <begin position="129"/>
        <end position="149"/>
    </location>
</feature>
<keyword evidence="1" id="KW-1133">Transmembrane helix</keyword>
<feature type="transmembrane region" description="Helical" evidence="1">
    <location>
        <begin position="593"/>
        <end position="612"/>
    </location>
</feature>
<feature type="transmembrane region" description="Helical" evidence="1">
    <location>
        <begin position="88"/>
        <end position="109"/>
    </location>
</feature>
<organism evidence="2 3">
    <name type="scientific">Rubripirellula amarantea</name>
    <dbReference type="NCBI Taxonomy" id="2527999"/>
    <lineage>
        <taxon>Bacteria</taxon>
        <taxon>Pseudomonadati</taxon>
        <taxon>Planctomycetota</taxon>
        <taxon>Planctomycetia</taxon>
        <taxon>Pirellulales</taxon>
        <taxon>Pirellulaceae</taxon>
        <taxon>Rubripirellula</taxon>
    </lineage>
</organism>
<name>A0A5C5WWV1_9BACT</name>